<evidence type="ECO:0000256" key="1">
    <source>
        <dbReference type="ARBA" id="ARBA00023125"/>
    </source>
</evidence>
<keyword evidence="1 2" id="KW-0238">DNA-binding</keyword>
<reference evidence="5" key="1">
    <citation type="journal article" date="2019" name="Int. J. Syst. Evol. Microbiol.">
        <title>The Global Catalogue of Microorganisms (GCM) 10K type strain sequencing project: providing services to taxonomists for standard genome sequencing and annotation.</title>
        <authorList>
            <consortium name="The Broad Institute Genomics Platform"/>
            <consortium name="The Broad Institute Genome Sequencing Center for Infectious Disease"/>
            <person name="Wu L."/>
            <person name="Ma J."/>
        </authorList>
    </citation>
    <scope>NUCLEOTIDE SEQUENCE [LARGE SCALE GENOMIC DNA]</scope>
    <source>
        <strain evidence="5">JCM 16929</strain>
    </source>
</reference>
<dbReference type="SUPFAM" id="SSF50249">
    <property type="entry name" value="Nucleic acid-binding proteins"/>
    <property type="match status" value="1"/>
</dbReference>
<accession>A0ABP6ZII8</accession>
<dbReference type="PROSITE" id="PS50935">
    <property type="entry name" value="SSB"/>
    <property type="match status" value="1"/>
</dbReference>
<gene>
    <name evidence="4" type="ORF">GCM10022236_07410</name>
</gene>
<dbReference type="Gene3D" id="2.40.50.140">
    <property type="entry name" value="Nucleic acid-binding proteins"/>
    <property type="match status" value="1"/>
</dbReference>
<proteinExistence type="predicted"/>
<evidence type="ECO:0000313" key="4">
    <source>
        <dbReference type="EMBL" id="GAA3608156.1"/>
    </source>
</evidence>
<dbReference type="CDD" id="cd04496">
    <property type="entry name" value="SSB_OBF"/>
    <property type="match status" value="1"/>
</dbReference>
<organism evidence="4 5">
    <name type="scientific">Microlunatus ginsengisoli</name>
    <dbReference type="NCBI Taxonomy" id="363863"/>
    <lineage>
        <taxon>Bacteria</taxon>
        <taxon>Bacillati</taxon>
        <taxon>Actinomycetota</taxon>
        <taxon>Actinomycetes</taxon>
        <taxon>Propionibacteriales</taxon>
        <taxon>Propionibacteriaceae</taxon>
        <taxon>Microlunatus</taxon>
    </lineage>
</organism>
<comment type="caution">
    <text evidence="4">The sequence shown here is derived from an EMBL/GenBank/DDBJ whole genome shotgun (WGS) entry which is preliminary data.</text>
</comment>
<sequence length="175" mass="18991">MEAFVQMTGYVGGDVALRETPTMYVADFRLASTPRVQRGGEWVDGPTTWITVKAFRVLAKNLALSLRRGDPVIVIGRLRTATWERDGQVQERLELDAVTVGPDLRRGSSMFHKNPRAARPEDEGVDEIDPETGEIKVDGSGAPDELASREQTGGEPGTGELEGRELEGAFAVPGV</sequence>
<dbReference type="InterPro" id="IPR012340">
    <property type="entry name" value="NA-bd_OB-fold"/>
</dbReference>
<dbReference type="Pfam" id="PF00436">
    <property type="entry name" value="SSB"/>
    <property type="match status" value="1"/>
</dbReference>
<dbReference type="Proteomes" id="UP001501490">
    <property type="component" value="Unassembled WGS sequence"/>
</dbReference>
<dbReference type="InterPro" id="IPR000424">
    <property type="entry name" value="Primosome_PriB/ssb"/>
</dbReference>
<evidence type="ECO:0000256" key="2">
    <source>
        <dbReference type="PROSITE-ProRule" id="PRU00252"/>
    </source>
</evidence>
<name>A0ABP6ZII8_9ACTN</name>
<keyword evidence="5" id="KW-1185">Reference proteome</keyword>
<dbReference type="EMBL" id="BAABAB010000005">
    <property type="protein sequence ID" value="GAA3608156.1"/>
    <property type="molecule type" value="Genomic_DNA"/>
</dbReference>
<evidence type="ECO:0000313" key="5">
    <source>
        <dbReference type="Proteomes" id="UP001501490"/>
    </source>
</evidence>
<feature type="region of interest" description="Disordered" evidence="3">
    <location>
        <begin position="106"/>
        <end position="175"/>
    </location>
</feature>
<dbReference type="GO" id="GO:0003677">
    <property type="term" value="F:DNA binding"/>
    <property type="evidence" value="ECO:0007669"/>
    <property type="project" value="UniProtKB-KW"/>
</dbReference>
<feature type="compositionally biased region" description="Acidic residues" evidence="3">
    <location>
        <begin position="123"/>
        <end position="132"/>
    </location>
</feature>
<evidence type="ECO:0000256" key="3">
    <source>
        <dbReference type="SAM" id="MobiDB-lite"/>
    </source>
</evidence>
<protein>
    <submittedName>
        <fullName evidence="4">Single-stranded DNA-binding protein</fullName>
    </submittedName>
</protein>
<dbReference type="RefSeq" id="WP_344801733.1">
    <property type="nucleotide sequence ID" value="NZ_BAABAB010000005.1"/>
</dbReference>